<dbReference type="AlphaFoldDB" id="W2SA81"/>
<evidence type="ECO:0000313" key="6">
    <source>
        <dbReference type="EMBL" id="ETN45540.1"/>
    </source>
</evidence>
<feature type="region of interest" description="Disordered" evidence="4">
    <location>
        <begin position="210"/>
        <end position="233"/>
    </location>
</feature>
<feature type="region of interest" description="Disordered" evidence="4">
    <location>
        <begin position="1"/>
        <end position="155"/>
    </location>
</feature>
<dbReference type="SUPFAM" id="SSF81296">
    <property type="entry name" value="E set domains"/>
    <property type="match status" value="1"/>
</dbReference>
<feature type="compositionally biased region" description="Low complexity" evidence="4">
    <location>
        <begin position="45"/>
        <end position="58"/>
    </location>
</feature>
<feature type="domain" description="Association with the SNF1 complex (ASC)" evidence="5">
    <location>
        <begin position="367"/>
        <end position="467"/>
    </location>
</feature>
<dbReference type="GO" id="GO:0005634">
    <property type="term" value="C:nucleus"/>
    <property type="evidence" value="ECO:0007669"/>
    <property type="project" value="TreeGrafter"/>
</dbReference>
<dbReference type="Gene3D" id="2.60.40.10">
    <property type="entry name" value="Immunoglobulins"/>
    <property type="match status" value="1"/>
</dbReference>
<feature type="compositionally biased region" description="Polar residues" evidence="4">
    <location>
        <begin position="31"/>
        <end position="41"/>
    </location>
</feature>
<evidence type="ECO:0000256" key="1">
    <source>
        <dbReference type="ARBA" id="ARBA00004496"/>
    </source>
</evidence>
<protein>
    <recommendedName>
        <fullName evidence="5">Association with the SNF1 complex (ASC) domain-containing protein</fullName>
    </recommendedName>
</protein>
<dbReference type="STRING" id="1220924.W2SA81"/>
<proteinExistence type="inferred from homology"/>
<dbReference type="Pfam" id="PF04739">
    <property type="entry name" value="AMPKBI"/>
    <property type="match status" value="1"/>
</dbReference>
<evidence type="ECO:0000259" key="5">
    <source>
        <dbReference type="SMART" id="SM01010"/>
    </source>
</evidence>
<dbReference type="Pfam" id="PF16561">
    <property type="entry name" value="AMPK1_CBM"/>
    <property type="match status" value="1"/>
</dbReference>
<sequence>MGNQPSSEKSSSSRSATSHDKAERDKRVNRRQSVQALQVSLTRGAPADPSATPASAIAQTSSRPFEPHDLQQYVQASPSPESGSRSSRVSRTASRRKRDELEHRPKQPPVAVPQSSTPMNVPVARSKQDSLDKKGLEKHWEDRPEPSPYDDRRYVPPAELRPQRMPLPIAGAPAFPESPTLDPVNKGTQDVPLFDDDVAIAPDESALRRKSSVMSLGTQDEEDVDEELPAADPGAGTVQTVIEWTRPGHRVYVTGTFANWEKKFRMHHKKDGNQGQFVTIALPPGTHHLMFLVDDVMMTNPDLPTAVDFNNMLVNYVEIATEDLVKPRRESNQTVTEKREVVYPAVVSEEDEEGVEQPLHDADQTIEEVKPGDFRQIVPRALSDIDLPDDDPRYQDAARVISDLSGPPTLPLFLGKAILNSQLPNKDDSSVLGLPNHTVLNHLMTSSVKNGVLATSVTTRYRDKVSLPGIVPHFEITDGFVVRDYYQLQARTQTQQVLSL</sequence>
<dbReference type="PANTHER" id="PTHR10343:SF84">
    <property type="entry name" value="5'-AMP-ACTIVATED PROTEIN KINASE SUBUNIT BETA-1"/>
    <property type="match status" value="1"/>
</dbReference>
<comment type="subcellular location">
    <subcellularLocation>
        <location evidence="1">Cytoplasm</location>
    </subcellularLocation>
</comment>
<gene>
    <name evidence="6" type="ORF">HMPREF1541_09372</name>
</gene>
<dbReference type="VEuPathDB" id="FungiDB:HMPREF1541_09372"/>
<dbReference type="eggNOG" id="KOG1616">
    <property type="taxonomic scope" value="Eukaryota"/>
</dbReference>
<dbReference type="PANTHER" id="PTHR10343">
    <property type="entry name" value="5'-AMP-ACTIVATED PROTEIN KINASE , BETA SUBUNIT"/>
    <property type="match status" value="1"/>
</dbReference>
<evidence type="ECO:0000256" key="3">
    <source>
        <dbReference type="ARBA" id="ARBA00022490"/>
    </source>
</evidence>
<dbReference type="FunCoup" id="W2SA81">
    <property type="interactions" value="416"/>
</dbReference>
<dbReference type="RefSeq" id="XP_008712268.1">
    <property type="nucleotide sequence ID" value="XM_008714046.1"/>
</dbReference>
<comment type="similarity">
    <text evidence="2">Belongs to the 5'-AMP-activated protein kinase beta subunit family.</text>
</comment>
<dbReference type="GO" id="GO:0031588">
    <property type="term" value="C:nucleotide-activated protein kinase complex"/>
    <property type="evidence" value="ECO:0007669"/>
    <property type="project" value="TreeGrafter"/>
</dbReference>
<dbReference type="SUPFAM" id="SSF160219">
    <property type="entry name" value="AMPKBI-like"/>
    <property type="match status" value="1"/>
</dbReference>
<feature type="compositionally biased region" description="Acidic residues" evidence="4">
    <location>
        <begin position="219"/>
        <end position="229"/>
    </location>
</feature>
<dbReference type="InterPro" id="IPR032640">
    <property type="entry name" value="AMPK1_CBM"/>
</dbReference>
<dbReference type="HOGENOM" id="CLU_026512_0_0_1"/>
<dbReference type="Proteomes" id="UP000030752">
    <property type="component" value="Unassembled WGS sequence"/>
</dbReference>
<dbReference type="InterPro" id="IPR037256">
    <property type="entry name" value="ASC_dom_sf"/>
</dbReference>
<dbReference type="InParanoid" id="W2SA81"/>
<dbReference type="EMBL" id="KB822712">
    <property type="protein sequence ID" value="ETN45540.1"/>
    <property type="molecule type" value="Genomic_DNA"/>
</dbReference>
<keyword evidence="3" id="KW-0963">Cytoplasm</keyword>
<accession>W2SA81</accession>
<name>W2SA81_CYPE1</name>
<dbReference type="FunFam" id="2.60.40.10:FF:000562">
    <property type="entry name" value="Snf1 kinase complex beta-subunit Gal83"/>
    <property type="match status" value="1"/>
</dbReference>
<dbReference type="InterPro" id="IPR013783">
    <property type="entry name" value="Ig-like_fold"/>
</dbReference>
<keyword evidence="7" id="KW-1185">Reference proteome</keyword>
<dbReference type="Gene3D" id="6.20.250.60">
    <property type="match status" value="1"/>
</dbReference>
<dbReference type="InterPro" id="IPR006828">
    <property type="entry name" value="ASC_dom"/>
</dbReference>
<reference evidence="6 7" key="1">
    <citation type="submission" date="2013-03" db="EMBL/GenBank/DDBJ databases">
        <title>The Genome Sequence of Phialophora europaea CBS 101466.</title>
        <authorList>
            <consortium name="The Broad Institute Genomics Platform"/>
            <person name="Cuomo C."/>
            <person name="de Hoog S."/>
            <person name="Gorbushina A."/>
            <person name="Walker B."/>
            <person name="Young S.K."/>
            <person name="Zeng Q."/>
            <person name="Gargeya S."/>
            <person name="Fitzgerald M."/>
            <person name="Haas B."/>
            <person name="Abouelleil A."/>
            <person name="Allen A.W."/>
            <person name="Alvarado L."/>
            <person name="Arachchi H.M."/>
            <person name="Berlin A.M."/>
            <person name="Chapman S.B."/>
            <person name="Gainer-Dewar J."/>
            <person name="Goldberg J."/>
            <person name="Griggs A."/>
            <person name="Gujja S."/>
            <person name="Hansen M."/>
            <person name="Howarth C."/>
            <person name="Imamovic A."/>
            <person name="Ireland A."/>
            <person name="Larimer J."/>
            <person name="McCowan C."/>
            <person name="Murphy C."/>
            <person name="Pearson M."/>
            <person name="Poon T.W."/>
            <person name="Priest M."/>
            <person name="Roberts A."/>
            <person name="Saif S."/>
            <person name="Shea T."/>
            <person name="Sisk P."/>
            <person name="Sykes S."/>
            <person name="Wortman J."/>
            <person name="Nusbaum C."/>
            <person name="Birren B."/>
        </authorList>
    </citation>
    <scope>NUCLEOTIDE SEQUENCE [LARGE SCALE GENOMIC DNA]</scope>
    <source>
        <strain evidence="6 7">CBS 101466</strain>
    </source>
</reference>
<dbReference type="GO" id="GO:0019901">
    <property type="term" value="F:protein kinase binding"/>
    <property type="evidence" value="ECO:0007669"/>
    <property type="project" value="TreeGrafter"/>
</dbReference>
<feature type="compositionally biased region" description="Low complexity" evidence="4">
    <location>
        <begin position="77"/>
        <end position="92"/>
    </location>
</feature>
<dbReference type="OrthoDB" id="531008at2759"/>
<evidence type="ECO:0000256" key="2">
    <source>
        <dbReference type="ARBA" id="ARBA00010926"/>
    </source>
</evidence>
<dbReference type="InterPro" id="IPR014756">
    <property type="entry name" value="Ig_E-set"/>
</dbReference>
<dbReference type="CDD" id="cd02859">
    <property type="entry name" value="E_set_AMPKbeta_like_N"/>
    <property type="match status" value="1"/>
</dbReference>
<dbReference type="GO" id="GO:0007165">
    <property type="term" value="P:signal transduction"/>
    <property type="evidence" value="ECO:0007669"/>
    <property type="project" value="UniProtKB-ARBA"/>
</dbReference>
<dbReference type="GeneID" id="19976711"/>
<dbReference type="GO" id="GO:0005737">
    <property type="term" value="C:cytoplasm"/>
    <property type="evidence" value="ECO:0007669"/>
    <property type="project" value="UniProtKB-SubCell"/>
</dbReference>
<organism evidence="6 7">
    <name type="scientific">Cyphellophora europaea (strain CBS 101466)</name>
    <name type="common">Phialophora europaea</name>
    <dbReference type="NCBI Taxonomy" id="1220924"/>
    <lineage>
        <taxon>Eukaryota</taxon>
        <taxon>Fungi</taxon>
        <taxon>Dikarya</taxon>
        <taxon>Ascomycota</taxon>
        <taxon>Pezizomycotina</taxon>
        <taxon>Eurotiomycetes</taxon>
        <taxon>Chaetothyriomycetidae</taxon>
        <taxon>Chaetothyriales</taxon>
        <taxon>Cyphellophoraceae</taxon>
        <taxon>Cyphellophora</taxon>
    </lineage>
</organism>
<feature type="compositionally biased region" description="Low complexity" evidence="4">
    <location>
        <begin position="1"/>
        <end position="16"/>
    </location>
</feature>
<dbReference type="SMART" id="SM01010">
    <property type="entry name" value="AMPKBI"/>
    <property type="match status" value="1"/>
</dbReference>
<feature type="compositionally biased region" description="Basic and acidic residues" evidence="4">
    <location>
        <begin position="126"/>
        <end position="154"/>
    </location>
</feature>
<feature type="compositionally biased region" description="Basic and acidic residues" evidence="4">
    <location>
        <begin position="17"/>
        <end position="26"/>
    </location>
</feature>
<evidence type="ECO:0000256" key="4">
    <source>
        <dbReference type="SAM" id="MobiDB-lite"/>
    </source>
</evidence>
<dbReference type="InterPro" id="IPR050827">
    <property type="entry name" value="CRP1_MDG1_kinase"/>
</dbReference>
<evidence type="ECO:0000313" key="7">
    <source>
        <dbReference type="Proteomes" id="UP000030752"/>
    </source>
</evidence>